<feature type="domain" description="YknX-like beta-barrel" evidence="6">
    <location>
        <begin position="456"/>
        <end position="547"/>
    </location>
</feature>
<keyword evidence="2 3" id="KW-0175">Coiled coil</keyword>
<name>A0AB72VEX2_CORGB</name>
<dbReference type="Gene3D" id="2.40.420.20">
    <property type="match status" value="1"/>
</dbReference>
<evidence type="ECO:0000256" key="3">
    <source>
        <dbReference type="SAM" id="Coils"/>
    </source>
</evidence>
<gene>
    <name evidence="7" type="ordered locus">cgR_2884</name>
</gene>
<dbReference type="InterPro" id="IPR058636">
    <property type="entry name" value="Beta-barrel_YknX"/>
</dbReference>
<dbReference type="InterPro" id="IPR058627">
    <property type="entry name" value="MdtA-like_C"/>
</dbReference>
<evidence type="ECO:0000259" key="6">
    <source>
        <dbReference type="Pfam" id="PF25990"/>
    </source>
</evidence>
<keyword evidence="4" id="KW-0812">Transmembrane</keyword>
<evidence type="ECO:0008006" key="8">
    <source>
        <dbReference type="Google" id="ProtNLM"/>
    </source>
</evidence>
<dbReference type="PANTHER" id="PTHR32347">
    <property type="entry name" value="EFFLUX SYSTEM COMPONENT YKNX-RELATED"/>
    <property type="match status" value="1"/>
</dbReference>
<sequence length="662" mass="69438">MNGISVPWHFGYRLVVRTYERSAPGLPDLRGHLTVALPPSLSLVPKKLIIVAVVLILIIAAASFYFLRSSSNDQVIATSDVRKISSEGIVMRVSVNGNIEAARTTTIYTSLTVPVANLPVAVGDRVAADQVLAELDASALQRQLDETDANNARAAMANRNSIAQSQQAYKQSRELLDSGLSPEINSAQSSLRASSQAYQDAIRSFEAKQRDVDGGLDSTMVAESDALKAAREQADAAEIERLRADFGLLNNDRSNLNDVIGLLDERESLASAESELAQARAAGDLEAVAAAEAKVAGLEQSIASKTSTWPSQDQTYLQSYTALEEAERRVASTTEALEKAERIYIDSLGKVDSELAAAQRAVAEAHSAQQDAALGLETAQLSTQHQLEAQSSAIDAALGLASVDNEAATRSTSQLRMDINNTTVRSPYSGIVSSVQAAQGQPAAGALLSVADDSELKITANVKEAEISNVTIGSRVTFTTPSTGTKEFAGRVSKVSLIAAATSAPAAGEGAAAGAATTNTDVTFPIEISVTGDREGLNLGGSARVRIVHEIAPHVLTVPLEAVYKNDDGKDAVLVISDDNKVEEVEVKTAESDDFDIAVSGAGISEDARVLTQPGNYRGLIGETVKLHADTVEQAAAPFSPAAPFDPAAPAVSANQPVGQVI</sequence>
<evidence type="ECO:0000256" key="4">
    <source>
        <dbReference type="SAM" id="Phobius"/>
    </source>
</evidence>
<accession>A0AB72VEX2</accession>
<dbReference type="Pfam" id="PF25990">
    <property type="entry name" value="Beta-barrel_YknX"/>
    <property type="match status" value="1"/>
</dbReference>
<dbReference type="KEGG" id="cgt:cgR_2884"/>
<organism evidence="7">
    <name type="scientific">Corynebacterium glutamicum (strain R)</name>
    <dbReference type="NCBI Taxonomy" id="340322"/>
    <lineage>
        <taxon>Bacteria</taxon>
        <taxon>Bacillati</taxon>
        <taxon>Actinomycetota</taxon>
        <taxon>Actinomycetes</taxon>
        <taxon>Mycobacteriales</taxon>
        <taxon>Corynebacteriaceae</taxon>
        <taxon>Corynebacterium</taxon>
    </lineage>
</organism>
<dbReference type="Proteomes" id="UP000006698">
    <property type="component" value="Chromosome"/>
</dbReference>
<dbReference type="Gene3D" id="2.40.50.100">
    <property type="match status" value="1"/>
</dbReference>
<evidence type="ECO:0000256" key="1">
    <source>
        <dbReference type="ARBA" id="ARBA00004196"/>
    </source>
</evidence>
<keyword evidence="4" id="KW-1133">Transmembrane helix</keyword>
<feature type="transmembrane region" description="Helical" evidence="4">
    <location>
        <begin position="48"/>
        <end position="67"/>
    </location>
</feature>
<dbReference type="AlphaFoldDB" id="A0AB72VEX2"/>
<dbReference type="Gene3D" id="2.40.30.170">
    <property type="match status" value="1"/>
</dbReference>
<dbReference type="PANTHER" id="PTHR32347:SF23">
    <property type="entry name" value="BLL5650 PROTEIN"/>
    <property type="match status" value="1"/>
</dbReference>
<evidence type="ECO:0000259" key="5">
    <source>
        <dbReference type="Pfam" id="PF25967"/>
    </source>
</evidence>
<dbReference type="Pfam" id="PF25967">
    <property type="entry name" value="RND-MFP_C"/>
    <property type="match status" value="1"/>
</dbReference>
<comment type="subcellular location">
    <subcellularLocation>
        <location evidence="1">Cell envelope</location>
    </subcellularLocation>
</comment>
<feature type="domain" description="Multidrug resistance protein MdtA-like C-terminal permuted SH3" evidence="5">
    <location>
        <begin position="555"/>
        <end position="613"/>
    </location>
</feature>
<dbReference type="EMBL" id="AP009044">
    <property type="protein sequence ID" value="BAF55904.1"/>
    <property type="molecule type" value="Genomic_DNA"/>
</dbReference>
<evidence type="ECO:0000256" key="2">
    <source>
        <dbReference type="ARBA" id="ARBA00023054"/>
    </source>
</evidence>
<dbReference type="GO" id="GO:0030313">
    <property type="term" value="C:cell envelope"/>
    <property type="evidence" value="ECO:0007669"/>
    <property type="project" value="UniProtKB-SubCell"/>
</dbReference>
<proteinExistence type="predicted"/>
<keyword evidence="4" id="KW-0472">Membrane</keyword>
<evidence type="ECO:0000313" key="7">
    <source>
        <dbReference type="EMBL" id="BAF55904.1"/>
    </source>
</evidence>
<dbReference type="InterPro" id="IPR050465">
    <property type="entry name" value="UPF0194_transport"/>
</dbReference>
<reference evidence="7" key="1">
    <citation type="journal article" date="2007" name="Microbiology">
        <title>Comparative analysis of the Corynebacterium glutamicum group and complete genome sequence of strain R.</title>
        <authorList>
            <person name="Yukawa H."/>
            <person name="Omumasaba C.A."/>
            <person name="Nonaka H."/>
            <person name="Kos P."/>
            <person name="Okai N."/>
            <person name="Suzuki N."/>
            <person name="Suda M."/>
            <person name="Tsuge Y."/>
            <person name="Watanabe J."/>
            <person name="Ikeda Y."/>
            <person name="Vertes A.A."/>
            <person name="Inui M."/>
        </authorList>
    </citation>
    <scope>NUCLEOTIDE SEQUENCE</scope>
    <source>
        <strain evidence="7">R</strain>
    </source>
</reference>
<feature type="coiled-coil region" evidence="3">
    <location>
        <begin position="220"/>
        <end position="282"/>
    </location>
</feature>
<protein>
    <recommendedName>
        <fullName evidence="8">HlyD family efflux transporter periplasmic adaptor subunit</fullName>
    </recommendedName>
</protein>